<dbReference type="Proteomes" id="UP000636479">
    <property type="component" value="Unassembled WGS sequence"/>
</dbReference>
<sequence>MNAPFPPPYAGPSTGLVPPEYYGVGSCSTQHELPVYSRYPTQHESLLQPEGSLTLESNHRSTTRSLSSKPFPFGTVLLFDQEDIVAKPPRYGMQDTIRGSIVLGGNARQWREVSVRLEGTLRINTLEAGALNVDLINEDLQLLPASDPLADAVQSSSSCFDFLFKLPSHFTHVGIEHTLPPTHTVSFPSAHAKTTYRLVFSVAKASSARLWGRPRKPRTQQYELPIIYRPDDCPWRGLPLAAHGTSKSVFGDWLKNSVSFSADHTTDVFVPSTRTFALSDAIPLHIQLVGKCSNSLVMPRIGILRVTSVKLPNFSASIRMIMSSTKPLPRISASAAPPQSEDLITLDFDASVSGEGKLAVPSFDAGLISVKDWLIIETDLVGMGSRQHVYRIPIRFVTHSFHDHQ</sequence>
<dbReference type="AlphaFoldDB" id="A0A8H6SRA6"/>
<organism evidence="1 2">
    <name type="scientific">Mycena indigotica</name>
    <dbReference type="NCBI Taxonomy" id="2126181"/>
    <lineage>
        <taxon>Eukaryota</taxon>
        <taxon>Fungi</taxon>
        <taxon>Dikarya</taxon>
        <taxon>Basidiomycota</taxon>
        <taxon>Agaricomycotina</taxon>
        <taxon>Agaricomycetes</taxon>
        <taxon>Agaricomycetidae</taxon>
        <taxon>Agaricales</taxon>
        <taxon>Marasmiineae</taxon>
        <taxon>Mycenaceae</taxon>
        <taxon>Mycena</taxon>
    </lineage>
</organism>
<protein>
    <submittedName>
        <fullName evidence="1">Uncharacterized protein</fullName>
    </submittedName>
</protein>
<evidence type="ECO:0000313" key="1">
    <source>
        <dbReference type="EMBL" id="KAF7304056.1"/>
    </source>
</evidence>
<dbReference type="RefSeq" id="XP_037221028.1">
    <property type="nucleotide sequence ID" value="XM_037363107.1"/>
</dbReference>
<dbReference type="GeneID" id="59345623"/>
<evidence type="ECO:0000313" key="2">
    <source>
        <dbReference type="Proteomes" id="UP000636479"/>
    </source>
</evidence>
<proteinExistence type="predicted"/>
<reference evidence="1" key="1">
    <citation type="submission" date="2020-05" db="EMBL/GenBank/DDBJ databases">
        <title>Mycena genomes resolve the evolution of fungal bioluminescence.</title>
        <authorList>
            <person name="Tsai I.J."/>
        </authorList>
    </citation>
    <scope>NUCLEOTIDE SEQUENCE</scope>
    <source>
        <strain evidence="1">171206Taipei</strain>
    </source>
</reference>
<dbReference type="EMBL" id="JACAZF010000005">
    <property type="protein sequence ID" value="KAF7304056.1"/>
    <property type="molecule type" value="Genomic_DNA"/>
</dbReference>
<gene>
    <name evidence="1" type="ORF">MIND_00637000</name>
</gene>
<name>A0A8H6SRA6_9AGAR</name>
<keyword evidence="2" id="KW-1185">Reference proteome</keyword>
<comment type="caution">
    <text evidence="1">The sequence shown here is derived from an EMBL/GenBank/DDBJ whole genome shotgun (WGS) entry which is preliminary data.</text>
</comment>
<accession>A0A8H6SRA6</accession>
<dbReference type="OrthoDB" id="3252135at2759"/>